<dbReference type="EC" id="6.1.1.2" evidence="2 9"/>
<evidence type="ECO:0000256" key="1">
    <source>
        <dbReference type="ARBA" id="ARBA00005594"/>
    </source>
</evidence>
<gene>
    <name evidence="11" type="ORF">PTD2_00626</name>
</gene>
<dbReference type="CDD" id="cd00806">
    <property type="entry name" value="TrpRS_core"/>
    <property type="match status" value="1"/>
</dbReference>
<keyword evidence="3 10" id="KW-0436">Ligase</keyword>
<dbReference type="InterPro" id="IPR002305">
    <property type="entry name" value="aa-tRNA-synth_Ic"/>
</dbReference>
<evidence type="ECO:0000313" key="12">
    <source>
        <dbReference type="Proteomes" id="UP000006201"/>
    </source>
</evidence>
<evidence type="ECO:0000256" key="9">
    <source>
        <dbReference type="NCBIfam" id="TIGR00233"/>
    </source>
</evidence>
<dbReference type="GO" id="GO:0005524">
    <property type="term" value="F:ATP binding"/>
    <property type="evidence" value="ECO:0007669"/>
    <property type="project" value="UniProtKB-KW"/>
</dbReference>
<dbReference type="GO" id="GO:0006436">
    <property type="term" value="P:tryptophanyl-tRNA aminoacylation"/>
    <property type="evidence" value="ECO:0007669"/>
    <property type="project" value="UniProtKB-UniRule"/>
</dbReference>
<dbReference type="Gene3D" id="1.10.240.10">
    <property type="entry name" value="Tyrosyl-Transfer RNA Synthetase"/>
    <property type="match status" value="1"/>
</dbReference>
<dbReference type="STRING" id="87626.PTD2_00626"/>
<evidence type="ECO:0000256" key="5">
    <source>
        <dbReference type="ARBA" id="ARBA00022840"/>
    </source>
</evidence>
<dbReference type="PANTHER" id="PTHR43766:SF1">
    <property type="entry name" value="TRYPTOPHAN--TRNA LIGASE, MITOCHONDRIAL"/>
    <property type="match status" value="1"/>
</dbReference>
<dbReference type="PANTHER" id="PTHR43766">
    <property type="entry name" value="TRYPTOPHAN--TRNA LIGASE, MITOCHONDRIAL"/>
    <property type="match status" value="1"/>
</dbReference>
<reference evidence="11 12" key="1">
    <citation type="submission" date="2006-02" db="EMBL/GenBank/DDBJ databases">
        <authorList>
            <person name="Moran M.A."/>
            <person name="Kjelleberg S."/>
            <person name="Egan S."/>
            <person name="Saunders N."/>
            <person name="Thomas T."/>
            <person name="Ferriera S."/>
            <person name="Johnson J."/>
            <person name="Kravitz S."/>
            <person name="Halpern A."/>
            <person name="Remington K."/>
            <person name="Beeson K."/>
            <person name="Tran B."/>
            <person name="Rogers Y.-H."/>
            <person name="Friedman R."/>
            <person name="Venter J.C."/>
        </authorList>
    </citation>
    <scope>NUCLEOTIDE SEQUENCE [LARGE SCALE GENOMIC DNA]</scope>
    <source>
        <strain evidence="11 12">D2</strain>
    </source>
</reference>
<keyword evidence="6 10" id="KW-0648">Protein biosynthesis</keyword>
<evidence type="ECO:0000256" key="8">
    <source>
        <dbReference type="ARBA" id="ARBA00049929"/>
    </source>
</evidence>
<organism evidence="11 12">
    <name type="scientific">Pseudoalteromonas tunicata D2</name>
    <dbReference type="NCBI Taxonomy" id="87626"/>
    <lineage>
        <taxon>Bacteria</taxon>
        <taxon>Pseudomonadati</taxon>
        <taxon>Pseudomonadota</taxon>
        <taxon>Gammaproteobacteria</taxon>
        <taxon>Alteromonadales</taxon>
        <taxon>Pseudoalteromonadaceae</taxon>
        <taxon>Pseudoalteromonas</taxon>
    </lineage>
</organism>
<dbReference type="OrthoDB" id="9801042at2"/>
<keyword evidence="7 10" id="KW-0030">Aminoacyl-tRNA synthetase</keyword>
<dbReference type="HOGENOM" id="CLU_029244_0_1_6"/>
<dbReference type="GO" id="GO:0005829">
    <property type="term" value="C:cytosol"/>
    <property type="evidence" value="ECO:0007669"/>
    <property type="project" value="TreeGrafter"/>
</dbReference>
<accession>A4C396</accession>
<dbReference type="GO" id="GO:0004830">
    <property type="term" value="F:tryptophan-tRNA ligase activity"/>
    <property type="evidence" value="ECO:0007669"/>
    <property type="project" value="UniProtKB-UniRule"/>
</dbReference>
<evidence type="ECO:0000256" key="6">
    <source>
        <dbReference type="ARBA" id="ARBA00022917"/>
    </source>
</evidence>
<comment type="similarity">
    <text evidence="1 10">Belongs to the class-I aminoacyl-tRNA synthetase family.</text>
</comment>
<dbReference type="InterPro" id="IPR001412">
    <property type="entry name" value="aa-tRNA-synth_I_CS"/>
</dbReference>
<dbReference type="Pfam" id="PF00579">
    <property type="entry name" value="tRNA-synt_1b"/>
    <property type="match status" value="1"/>
</dbReference>
<keyword evidence="12" id="KW-1185">Reference proteome</keyword>
<comment type="caution">
    <text evidence="11">The sequence shown here is derived from an EMBL/GenBank/DDBJ whole genome shotgun (WGS) entry which is preliminary data.</text>
</comment>
<name>A4C396_9GAMM</name>
<dbReference type="FunFam" id="1.10.240.10:FF:000005">
    <property type="entry name" value="Tryptophan--tRNA ligase"/>
    <property type="match status" value="1"/>
</dbReference>
<evidence type="ECO:0000256" key="4">
    <source>
        <dbReference type="ARBA" id="ARBA00022741"/>
    </source>
</evidence>
<dbReference type="InterPro" id="IPR050203">
    <property type="entry name" value="Trp-tRNA_synthetase"/>
</dbReference>
<evidence type="ECO:0000256" key="2">
    <source>
        <dbReference type="ARBA" id="ARBA00013161"/>
    </source>
</evidence>
<dbReference type="EMBL" id="AAOH01000001">
    <property type="protein sequence ID" value="EAR30028.1"/>
    <property type="molecule type" value="Genomic_DNA"/>
</dbReference>
<evidence type="ECO:0000256" key="3">
    <source>
        <dbReference type="ARBA" id="ARBA00022598"/>
    </source>
</evidence>
<dbReference type="Proteomes" id="UP000006201">
    <property type="component" value="Unassembled WGS sequence"/>
</dbReference>
<dbReference type="eggNOG" id="COG0180">
    <property type="taxonomic scope" value="Bacteria"/>
</dbReference>
<evidence type="ECO:0000256" key="10">
    <source>
        <dbReference type="RuleBase" id="RU363036"/>
    </source>
</evidence>
<dbReference type="Gene3D" id="3.40.50.620">
    <property type="entry name" value="HUPs"/>
    <property type="match status" value="1"/>
</dbReference>
<dbReference type="AlphaFoldDB" id="A4C396"/>
<dbReference type="InterPro" id="IPR014729">
    <property type="entry name" value="Rossmann-like_a/b/a_fold"/>
</dbReference>
<dbReference type="SUPFAM" id="SSF52374">
    <property type="entry name" value="Nucleotidylyl transferase"/>
    <property type="match status" value="1"/>
</dbReference>
<evidence type="ECO:0000313" key="11">
    <source>
        <dbReference type="EMBL" id="EAR30028.1"/>
    </source>
</evidence>
<dbReference type="PRINTS" id="PR01039">
    <property type="entry name" value="TRNASYNTHTRP"/>
</dbReference>
<keyword evidence="4 10" id="KW-0547">Nucleotide-binding</keyword>
<evidence type="ECO:0000256" key="7">
    <source>
        <dbReference type="ARBA" id="ARBA00023146"/>
    </source>
</evidence>
<sequence length="351" mass="38386">MHNLNSTTQTHAGACNARLATEKVLTGDRPTGSLHLGHFVGSLKQRVLLQQQYQQTILVADMQGLTDNGFKPTLVAANILNLVADYLAVGIEPSKTTICLQSALPALAELTMYYSNLVTVARLERNPTVKNEIANKAFGQSVPAGFLTYPISQAADITGFMGTLVPVGDDQLPMIEQTNEIVRKVNHIAGQTILVECKPLLSQTPRLVAPDGKNKMSKSMGNCIYLGSDPLAIRKAVQSMYTDPNHLNISDPGRIEGNVVFSYLDAFHPEPDTVAKLKIHYRQGGLGDGQVKKQLEECLQQLLAPIRAKRELYLSDKQQLLDILKAGTELAQQETEIVVKQVKNVFGLSLF</sequence>
<dbReference type="InterPro" id="IPR002306">
    <property type="entry name" value="Trp-tRNA-ligase"/>
</dbReference>
<dbReference type="RefSeq" id="WP_009836329.1">
    <property type="nucleotide sequence ID" value="NZ_AAOH01000001.1"/>
</dbReference>
<keyword evidence="5 10" id="KW-0067">ATP-binding</keyword>
<dbReference type="PROSITE" id="PS00178">
    <property type="entry name" value="AA_TRNA_LIGASE_I"/>
    <property type="match status" value="1"/>
</dbReference>
<dbReference type="NCBIfam" id="TIGR00233">
    <property type="entry name" value="trpS"/>
    <property type="match status" value="1"/>
</dbReference>
<proteinExistence type="inferred from homology"/>
<comment type="catalytic activity">
    <reaction evidence="8">
        <text>tRNA(Trp) + L-tryptophan + ATP = L-tryptophyl-tRNA(Trp) + AMP + diphosphate + H(+)</text>
        <dbReference type="Rhea" id="RHEA:24080"/>
        <dbReference type="Rhea" id="RHEA-COMP:9671"/>
        <dbReference type="Rhea" id="RHEA-COMP:9705"/>
        <dbReference type="ChEBI" id="CHEBI:15378"/>
        <dbReference type="ChEBI" id="CHEBI:30616"/>
        <dbReference type="ChEBI" id="CHEBI:33019"/>
        <dbReference type="ChEBI" id="CHEBI:57912"/>
        <dbReference type="ChEBI" id="CHEBI:78442"/>
        <dbReference type="ChEBI" id="CHEBI:78535"/>
        <dbReference type="ChEBI" id="CHEBI:456215"/>
        <dbReference type="EC" id="6.1.1.2"/>
    </reaction>
</comment>
<protein>
    <recommendedName>
        <fullName evidence="2 9">Tryptophan--tRNA ligase</fullName>
        <ecNumber evidence="2 9">6.1.1.2</ecNumber>
    </recommendedName>
</protein>